<sequence>MPDDSPIGTPSTMLIVIRGNSGAGKSSIARQLQRRHGRGCALVEQDYLRRVVLRERDKPGGIAPALIEQTVRFALDNQYHAVLEGILFSDKYGPMIASLRRAHRGATHVFYLDVSLEETLRRHAKRPQATEFTPDDMRTWYNPRDLLGFHDEHVIPETSSLEATIARIATVTELSLTARDEDFLPERTAR</sequence>
<organism evidence="1 2">
    <name type="scientific">Rugosimonospora africana</name>
    <dbReference type="NCBI Taxonomy" id="556532"/>
    <lineage>
        <taxon>Bacteria</taxon>
        <taxon>Bacillati</taxon>
        <taxon>Actinomycetota</taxon>
        <taxon>Actinomycetes</taxon>
        <taxon>Micromonosporales</taxon>
        <taxon>Micromonosporaceae</taxon>
        <taxon>Rugosimonospora</taxon>
    </lineage>
</organism>
<dbReference type="InterPro" id="IPR027417">
    <property type="entry name" value="P-loop_NTPase"/>
</dbReference>
<reference evidence="1" key="1">
    <citation type="submission" date="2021-01" db="EMBL/GenBank/DDBJ databases">
        <title>Whole genome shotgun sequence of Rugosimonospora africana NBRC 104875.</title>
        <authorList>
            <person name="Komaki H."/>
            <person name="Tamura T."/>
        </authorList>
    </citation>
    <scope>NUCLEOTIDE SEQUENCE</scope>
    <source>
        <strain evidence="1">NBRC 104875</strain>
    </source>
</reference>
<dbReference type="NCBIfam" id="NF005252">
    <property type="entry name" value="PRK06762.1-3"/>
    <property type="match status" value="1"/>
</dbReference>
<comment type="caution">
    <text evidence="1">The sequence shown here is derived from an EMBL/GenBank/DDBJ whole genome shotgun (WGS) entry which is preliminary data.</text>
</comment>
<dbReference type="Proteomes" id="UP000642748">
    <property type="component" value="Unassembled WGS sequence"/>
</dbReference>
<gene>
    <name evidence="1" type="ORF">Raf01_78400</name>
</gene>
<dbReference type="RefSeq" id="WP_203923118.1">
    <property type="nucleotide sequence ID" value="NZ_BONZ01000083.1"/>
</dbReference>
<evidence type="ECO:0000313" key="1">
    <source>
        <dbReference type="EMBL" id="GIH19668.1"/>
    </source>
</evidence>
<name>A0A8J3QZB6_9ACTN</name>
<evidence type="ECO:0008006" key="3">
    <source>
        <dbReference type="Google" id="ProtNLM"/>
    </source>
</evidence>
<protein>
    <recommendedName>
        <fullName evidence="3">Kinase</fullName>
    </recommendedName>
</protein>
<dbReference type="NCBIfam" id="NF005253">
    <property type="entry name" value="PRK06762.1-4"/>
    <property type="match status" value="1"/>
</dbReference>
<dbReference type="NCBIfam" id="NF005255">
    <property type="entry name" value="PRK06762.2-2"/>
    <property type="match status" value="1"/>
</dbReference>
<dbReference type="EMBL" id="BONZ01000083">
    <property type="protein sequence ID" value="GIH19668.1"/>
    <property type="molecule type" value="Genomic_DNA"/>
</dbReference>
<dbReference type="AlphaFoldDB" id="A0A8J3QZB6"/>
<accession>A0A8J3QZB6</accession>
<evidence type="ECO:0000313" key="2">
    <source>
        <dbReference type="Proteomes" id="UP000642748"/>
    </source>
</evidence>
<dbReference type="Gene3D" id="3.40.50.300">
    <property type="entry name" value="P-loop containing nucleotide triphosphate hydrolases"/>
    <property type="match status" value="1"/>
</dbReference>
<proteinExistence type="predicted"/>
<dbReference type="SUPFAM" id="SSF52540">
    <property type="entry name" value="P-loop containing nucleoside triphosphate hydrolases"/>
    <property type="match status" value="1"/>
</dbReference>
<keyword evidence="2" id="KW-1185">Reference proteome</keyword>
<dbReference type="Pfam" id="PF13671">
    <property type="entry name" value="AAA_33"/>
    <property type="match status" value="1"/>
</dbReference>